<dbReference type="Pfam" id="PF23622">
    <property type="entry name" value="LRR_At1g61320_AtMIF1"/>
    <property type="match status" value="1"/>
</dbReference>
<dbReference type="PANTHER" id="PTHR34145">
    <property type="entry name" value="OS02G0105600 PROTEIN"/>
    <property type="match status" value="1"/>
</dbReference>
<dbReference type="InterPro" id="IPR055357">
    <property type="entry name" value="LRR_At1g61320_AtMIF1"/>
</dbReference>
<reference evidence="2" key="2">
    <citation type="submission" date="2018-10" db="UniProtKB">
        <authorList>
            <consortium name="EnsemblPlants"/>
        </authorList>
    </citation>
    <scope>IDENTIFICATION</scope>
</reference>
<dbReference type="InterPro" id="IPR053772">
    <property type="entry name" value="At1g61320/At1g61330-like"/>
</dbReference>
<dbReference type="EnsemblPlants" id="TraesCS5A02G275200.2">
    <property type="protein sequence ID" value="TraesCS5A02G275200.2"/>
    <property type="gene ID" value="TraesCS5A02G275200"/>
</dbReference>
<feature type="domain" description="At1g61320/AtMIF1 LRR" evidence="1">
    <location>
        <begin position="1"/>
        <end position="170"/>
    </location>
</feature>
<accession>A0A3B6KKS1</accession>
<evidence type="ECO:0000259" key="1">
    <source>
        <dbReference type="Pfam" id="PF23622"/>
    </source>
</evidence>
<evidence type="ECO:0000313" key="3">
    <source>
        <dbReference type="Proteomes" id="UP000019116"/>
    </source>
</evidence>
<dbReference type="Gramene" id="TraesCS5A02G275200.2">
    <property type="protein sequence ID" value="TraesCS5A02G275200.2"/>
    <property type="gene ID" value="TraesCS5A02G275200"/>
</dbReference>
<dbReference type="OrthoDB" id="617794at2759"/>
<sequence>MIDTPVLPSKFLHLKHLSVDLQAMTFPPTYDYYSLISLFDASPSLETLVMNVLQKKMLHKSVVGDTTHLRQMPGHRHDSLKTVKIIGFSFAKSLVELTCHIIENTTSLEGLTLDTTRGHPSYNCLTNNIGKCMLLHGDFMVEVRKGLLAIRTYVEPKVPSRVKLNVVEPCRRCHDQPLIIC</sequence>
<dbReference type="AlphaFoldDB" id="A0A3B6KKS1"/>
<keyword evidence="3" id="KW-1185">Reference proteome</keyword>
<name>A0A3B6KKS1_WHEAT</name>
<protein>
    <recommendedName>
        <fullName evidence="1">At1g61320/AtMIF1 LRR domain-containing protein</fullName>
    </recommendedName>
</protein>
<reference evidence="2" key="1">
    <citation type="submission" date="2018-08" db="EMBL/GenBank/DDBJ databases">
        <authorList>
            <person name="Rossello M."/>
        </authorList>
    </citation>
    <scope>NUCLEOTIDE SEQUENCE [LARGE SCALE GENOMIC DNA]</scope>
    <source>
        <strain evidence="2">cv. Chinese Spring</strain>
    </source>
</reference>
<dbReference type="Gramene" id="TraesCS5A03G0675900.2">
    <property type="protein sequence ID" value="TraesCS5A03G0675900.2.CDS"/>
    <property type="gene ID" value="TraesCS5A03G0675900"/>
</dbReference>
<proteinExistence type="predicted"/>
<dbReference type="PANTHER" id="PTHR34145:SF24">
    <property type="entry name" value="F-BOX DOMAIN-CONTAINING PROTEIN"/>
    <property type="match status" value="1"/>
</dbReference>
<dbReference type="Proteomes" id="UP000019116">
    <property type="component" value="Chromosome 5A"/>
</dbReference>
<evidence type="ECO:0000313" key="2">
    <source>
        <dbReference type="EnsemblPlants" id="TraesCS5A02G275200.2"/>
    </source>
</evidence>
<organism evidence="2">
    <name type="scientific">Triticum aestivum</name>
    <name type="common">Wheat</name>
    <dbReference type="NCBI Taxonomy" id="4565"/>
    <lineage>
        <taxon>Eukaryota</taxon>
        <taxon>Viridiplantae</taxon>
        <taxon>Streptophyta</taxon>
        <taxon>Embryophyta</taxon>
        <taxon>Tracheophyta</taxon>
        <taxon>Spermatophyta</taxon>
        <taxon>Magnoliopsida</taxon>
        <taxon>Liliopsida</taxon>
        <taxon>Poales</taxon>
        <taxon>Poaceae</taxon>
        <taxon>BOP clade</taxon>
        <taxon>Pooideae</taxon>
        <taxon>Triticodae</taxon>
        <taxon>Triticeae</taxon>
        <taxon>Triticinae</taxon>
        <taxon>Triticum</taxon>
    </lineage>
</organism>